<reference evidence="1 2" key="1">
    <citation type="journal article" date="2012" name="J. Bacteriol.">
        <title>Draft Genome Sequence of Oceaniovalibus guishaninsula JLT2003T.</title>
        <authorList>
            <person name="Tang K."/>
            <person name="Liu K."/>
            <person name="Jiao N."/>
        </authorList>
    </citation>
    <scope>NUCLEOTIDE SEQUENCE [LARGE SCALE GENOMIC DNA]</scope>
    <source>
        <strain evidence="1 2">JLT2003</strain>
    </source>
</reference>
<evidence type="ECO:0000313" key="1">
    <source>
        <dbReference type="EMBL" id="EKE45063.1"/>
    </source>
</evidence>
<sequence>MGNAPSSATGAAPRAVGAEGSKSWRAFIVSFPEYVRSKNERIPNPSLHN</sequence>
<accession>K2HC63</accession>
<dbReference type="AlphaFoldDB" id="K2HC63"/>
<keyword evidence="2" id="KW-1185">Reference proteome</keyword>
<organism evidence="1 2">
    <name type="scientific">Oceaniovalibus guishaninsula JLT2003</name>
    <dbReference type="NCBI Taxonomy" id="1231392"/>
    <lineage>
        <taxon>Bacteria</taxon>
        <taxon>Pseudomonadati</taxon>
        <taxon>Pseudomonadota</taxon>
        <taxon>Alphaproteobacteria</taxon>
        <taxon>Rhodobacterales</taxon>
        <taxon>Roseobacteraceae</taxon>
        <taxon>Oceaniovalibus</taxon>
    </lineage>
</organism>
<dbReference type="EMBL" id="AMGO01000011">
    <property type="protein sequence ID" value="EKE45063.1"/>
    <property type="molecule type" value="Genomic_DNA"/>
</dbReference>
<proteinExistence type="predicted"/>
<dbReference type="STRING" id="1231392.OCGS_0758"/>
<comment type="caution">
    <text evidence="1">The sequence shown here is derived from an EMBL/GenBank/DDBJ whole genome shotgun (WGS) entry which is preliminary data.</text>
</comment>
<evidence type="ECO:0000313" key="2">
    <source>
        <dbReference type="Proteomes" id="UP000006765"/>
    </source>
</evidence>
<name>K2HC63_9RHOB</name>
<gene>
    <name evidence="1" type="ORF">OCGS_0758</name>
</gene>
<protein>
    <submittedName>
        <fullName evidence="1">Uncharacterized protein</fullName>
    </submittedName>
</protein>
<dbReference type="Proteomes" id="UP000006765">
    <property type="component" value="Unassembled WGS sequence"/>
</dbReference>